<dbReference type="GO" id="GO:0016324">
    <property type="term" value="C:apical plasma membrane"/>
    <property type="evidence" value="ECO:0007669"/>
    <property type="project" value="UniProtKB-ARBA"/>
</dbReference>
<feature type="region of interest" description="Disordered" evidence="7">
    <location>
        <begin position="612"/>
        <end position="653"/>
    </location>
</feature>
<evidence type="ECO:0000259" key="9">
    <source>
        <dbReference type="PROSITE" id="PS50026"/>
    </source>
</evidence>
<evidence type="ECO:0000313" key="11">
    <source>
        <dbReference type="Proteomes" id="UP000678499"/>
    </source>
</evidence>
<keyword evidence="4 6" id="KW-1015">Disulfide bond</keyword>
<dbReference type="GO" id="GO:0051093">
    <property type="term" value="P:negative regulation of developmental process"/>
    <property type="evidence" value="ECO:0007669"/>
    <property type="project" value="UniProtKB-ARBA"/>
</dbReference>
<evidence type="ECO:0000256" key="7">
    <source>
        <dbReference type="SAM" id="MobiDB-lite"/>
    </source>
</evidence>
<evidence type="ECO:0000256" key="3">
    <source>
        <dbReference type="ARBA" id="ARBA00022737"/>
    </source>
</evidence>
<dbReference type="GO" id="GO:0048732">
    <property type="term" value="P:gland development"/>
    <property type="evidence" value="ECO:0007669"/>
    <property type="project" value="UniProtKB-ARBA"/>
</dbReference>
<feature type="domain" description="EGF-like" evidence="9">
    <location>
        <begin position="256"/>
        <end position="292"/>
    </location>
</feature>
<sequence length="653" mass="69202">MVLPADLRVTPKCRARRGSNKRRSLATEIIADPRADSISIYTGFWSPAGHPSRRNELRRFLFRDLRCSATISCHAGCWFAGPGVDVLFLPEGKNVSPGPRVDVAPFSPASRIQTPLFSRLDSGTNYTCACPRGWHGRHCETAATSCSDHPCQNNATCVNSEEFGYTCLCRPGFEGSNCETKLDHCANNPCKNGGTCEDTLSSFRCVCKPFHEGERCERNITSCSSAAICMNGGSCPGGHRPCVCPVGFVGALCQTNVDDCASNPCAQGATCVDLVNDYMCDCPPGLTGKDCSVDIDDCSPSPCRNGGSCKDLSNGFTCLCPPGFTGPLCSFLDRRRGVPGPEWLESETFKSSASEEHLSGSQVAAIAAVSVAVPVVALCAAVAVCCLKQRRRKEQARADEEARRENEANARSNCSREANKKSPGGGGPGSFGTSTSSNLHLQAMIVNNLDYPTTSKCVNSSLDNTMDSCVMGGASASAAMVGRNSVLSGPSAAEQLCLQRTKSYPKQLNTDLCRASVLSDKLEEKLDTAYSGCHRPSTLNRGDSSISIDPSSGLCSTSESTLGCKSAGDSDYCQSPSPPSGSPCGGLGPQPSSMHNPGSVYVISNESYGRAQLNHSRAMMSMQQPHSSPLRRAEYGNVYATEPESLDASSPKT</sequence>
<feature type="region of interest" description="Disordered" evidence="7">
    <location>
        <begin position="396"/>
        <end position="434"/>
    </location>
</feature>
<dbReference type="AlphaFoldDB" id="A0A7R9G9B7"/>
<dbReference type="FunFam" id="2.10.25.10:FF:000185">
    <property type="entry name" value="basement membrane-specific heparan sulfate proteoglycan core protein-like"/>
    <property type="match status" value="1"/>
</dbReference>
<dbReference type="PROSITE" id="PS50026">
    <property type="entry name" value="EGF_3"/>
    <property type="match status" value="5"/>
</dbReference>
<dbReference type="PROSITE" id="PS01186">
    <property type="entry name" value="EGF_2"/>
    <property type="match status" value="4"/>
</dbReference>
<feature type="domain" description="EGF-like" evidence="9">
    <location>
        <begin position="181"/>
        <end position="217"/>
    </location>
</feature>
<dbReference type="Pfam" id="PF12661">
    <property type="entry name" value="hEGF"/>
    <property type="match status" value="1"/>
</dbReference>
<keyword evidence="5" id="KW-0325">Glycoprotein</keyword>
<dbReference type="FunFam" id="2.10.25.10:FF:000004">
    <property type="entry name" value="Neurogenic locus notch 1"/>
    <property type="match status" value="1"/>
</dbReference>
<keyword evidence="8" id="KW-0472">Membrane</keyword>
<evidence type="ECO:0000256" key="5">
    <source>
        <dbReference type="ARBA" id="ARBA00023180"/>
    </source>
</evidence>
<dbReference type="SUPFAM" id="SSF57196">
    <property type="entry name" value="EGF/Laminin"/>
    <property type="match status" value="5"/>
</dbReference>
<evidence type="ECO:0000256" key="1">
    <source>
        <dbReference type="ARBA" id="ARBA00022536"/>
    </source>
</evidence>
<dbReference type="GO" id="GO:0007219">
    <property type="term" value="P:Notch signaling pathway"/>
    <property type="evidence" value="ECO:0007669"/>
    <property type="project" value="TreeGrafter"/>
</dbReference>
<reference evidence="10" key="1">
    <citation type="submission" date="2020-11" db="EMBL/GenBank/DDBJ databases">
        <authorList>
            <person name="Tran Van P."/>
        </authorList>
    </citation>
    <scope>NUCLEOTIDE SEQUENCE</scope>
</reference>
<dbReference type="PANTHER" id="PTHR12916:SF10">
    <property type="entry name" value="NEUROGENIC LOCUS NOTCH HOMOLOG PROTEIN 2 PRECURSOR"/>
    <property type="match status" value="1"/>
</dbReference>
<dbReference type="GO" id="GO:0005509">
    <property type="term" value="F:calcium ion binding"/>
    <property type="evidence" value="ECO:0007669"/>
    <property type="project" value="InterPro"/>
</dbReference>
<feature type="region of interest" description="Disordered" evidence="7">
    <location>
        <begin position="567"/>
        <end position="600"/>
    </location>
</feature>
<feature type="disulfide bond" evidence="6">
    <location>
        <begin position="320"/>
        <end position="329"/>
    </location>
</feature>
<evidence type="ECO:0000256" key="8">
    <source>
        <dbReference type="SAM" id="Phobius"/>
    </source>
</evidence>
<dbReference type="EMBL" id="OA882056">
    <property type="protein sequence ID" value="CAD7272320.1"/>
    <property type="molecule type" value="Genomic_DNA"/>
</dbReference>
<keyword evidence="1 6" id="KW-0245">EGF-like domain</keyword>
<feature type="disulfide bond" evidence="6">
    <location>
        <begin position="169"/>
        <end position="178"/>
    </location>
</feature>
<dbReference type="PROSITE" id="PS00010">
    <property type="entry name" value="ASX_HYDROXYL"/>
    <property type="match status" value="3"/>
</dbReference>
<proteinExistence type="predicted"/>
<dbReference type="PROSITE" id="PS01187">
    <property type="entry name" value="EGF_CA"/>
    <property type="match status" value="1"/>
</dbReference>
<dbReference type="GO" id="GO:0051239">
    <property type="term" value="P:regulation of multicellular organismal process"/>
    <property type="evidence" value="ECO:0007669"/>
    <property type="project" value="UniProtKB-ARBA"/>
</dbReference>
<dbReference type="PANTHER" id="PTHR12916">
    <property type="entry name" value="CYTOCHROME C OXIDASE POLYPEPTIDE VIC-2"/>
    <property type="match status" value="1"/>
</dbReference>
<dbReference type="Gene3D" id="2.10.25.10">
    <property type="entry name" value="Laminin"/>
    <property type="match status" value="5"/>
</dbReference>
<dbReference type="InterPro" id="IPR000742">
    <property type="entry name" value="EGF"/>
</dbReference>
<dbReference type="EMBL" id="CAJPEX010000019">
    <property type="protein sequence ID" value="CAG0912472.1"/>
    <property type="molecule type" value="Genomic_DNA"/>
</dbReference>
<feature type="disulfide bond" evidence="6">
    <location>
        <begin position="207"/>
        <end position="216"/>
    </location>
</feature>
<dbReference type="OrthoDB" id="283575at2759"/>
<dbReference type="InterPro" id="IPR000152">
    <property type="entry name" value="EGF-type_Asp/Asn_hydroxyl_site"/>
</dbReference>
<feature type="compositionally biased region" description="Basic and acidic residues" evidence="7">
    <location>
        <begin position="396"/>
        <end position="408"/>
    </location>
</feature>
<feature type="disulfide bond" evidence="6">
    <location>
        <begin position="244"/>
        <end position="253"/>
    </location>
</feature>
<accession>A0A7R9G9B7</accession>
<feature type="transmembrane region" description="Helical" evidence="8">
    <location>
        <begin position="363"/>
        <end position="387"/>
    </location>
</feature>
<keyword evidence="3" id="KW-0677">Repeat</keyword>
<keyword evidence="2" id="KW-0732">Signal</keyword>
<evidence type="ECO:0000256" key="4">
    <source>
        <dbReference type="ARBA" id="ARBA00023157"/>
    </source>
</evidence>
<dbReference type="SMART" id="SM00179">
    <property type="entry name" value="EGF_CA"/>
    <property type="match status" value="5"/>
</dbReference>
<feature type="domain" description="EGF-like" evidence="9">
    <location>
        <begin position="294"/>
        <end position="330"/>
    </location>
</feature>
<evidence type="ECO:0000313" key="10">
    <source>
        <dbReference type="EMBL" id="CAD7272320.1"/>
    </source>
</evidence>
<evidence type="ECO:0000256" key="6">
    <source>
        <dbReference type="PROSITE-ProRule" id="PRU00076"/>
    </source>
</evidence>
<evidence type="ECO:0000256" key="2">
    <source>
        <dbReference type="ARBA" id="ARBA00022729"/>
    </source>
</evidence>
<dbReference type="SMART" id="SM00181">
    <property type="entry name" value="EGF"/>
    <property type="match status" value="6"/>
</dbReference>
<keyword evidence="11" id="KW-1185">Reference proteome</keyword>
<dbReference type="CDD" id="cd00054">
    <property type="entry name" value="EGF_CA"/>
    <property type="match status" value="5"/>
</dbReference>
<dbReference type="InterPro" id="IPR001881">
    <property type="entry name" value="EGF-like_Ca-bd_dom"/>
</dbReference>
<dbReference type="PROSITE" id="PS00022">
    <property type="entry name" value="EGF_1"/>
    <property type="match status" value="6"/>
</dbReference>
<feature type="domain" description="EGF-like" evidence="9">
    <location>
        <begin position="142"/>
        <end position="179"/>
    </location>
</feature>
<feature type="disulfide bond" evidence="6">
    <location>
        <begin position="282"/>
        <end position="291"/>
    </location>
</feature>
<dbReference type="InterPro" id="IPR013032">
    <property type="entry name" value="EGF-like_CS"/>
</dbReference>
<dbReference type="Proteomes" id="UP000678499">
    <property type="component" value="Unassembled WGS sequence"/>
</dbReference>
<comment type="caution">
    <text evidence="6">Lacks conserved residue(s) required for the propagation of feature annotation.</text>
</comment>
<dbReference type="FunFam" id="2.10.25.10:FF:000117">
    <property type="entry name" value="Delta-like protein"/>
    <property type="match status" value="1"/>
</dbReference>
<keyword evidence="8" id="KW-1133">Transmembrane helix</keyword>
<name>A0A7R9G9B7_9CRUS</name>
<dbReference type="FunFam" id="2.10.25.10:FF:000459">
    <property type="entry name" value="Axotactin, isoform B"/>
    <property type="match status" value="1"/>
</dbReference>
<dbReference type="GO" id="GO:0005112">
    <property type="term" value="F:Notch binding"/>
    <property type="evidence" value="ECO:0007669"/>
    <property type="project" value="TreeGrafter"/>
</dbReference>
<dbReference type="InterPro" id="IPR018097">
    <property type="entry name" value="EGF_Ca-bd_CS"/>
</dbReference>
<dbReference type="GO" id="GO:0001745">
    <property type="term" value="P:compound eye morphogenesis"/>
    <property type="evidence" value="ECO:0007669"/>
    <property type="project" value="UniProtKB-ARBA"/>
</dbReference>
<gene>
    <name evidence="10" type="ORF">NMOB1V02_LOCUS262</name>
</gene>
<keyword evidence="8" id="KW-0812">Transmembrane</keyword>
<feature type="domain" description="EGF-like" evidence="9">
    <location>
        <begin position="219"/>
        <end position="254"/>
    </location>
</feature>
<protein>
    <recommendedName>
        <fullName evidence="9">EGF-like domain-containing protein</fullName>
    </recommendedName>
</protein>
<dbReference type="Pfam" id="PF00008">
    <property type="entry name" value="EGF"/>
    <property type="match status" value="3"/>
</dbReference>
<organism evidence="10">
    <name type="scientific">Notodromas monacha</name>
    <dbReference type="NCBI Taxonomy" id="399045"/>
    <lineage>
        <taxon>Eukaryota</taxon>
        <taxon>Metazoa</taxon>
        <taxon>Ecdysozoa</taxon>
        <taxon>Arthropoda</taxon>
        <taxon>Crustacea</taxon>
        <taxon>Oligostraca</taxon>
        <taxon>Ostracoda</taxon>
        <taxon>Podocopa</taxon>
        <taxon>Podocopida</taxon>
        <taxon>Cypridocopina</taxon>
        <taxon>Cypridoidea</taxon>
        <taxon>Cyprididae</taxon>
        <taxon>Notodromas</taxon>
    </lineage>
</organism>